<dbReference type="OMA" id="VQVVGYH"/>
<dbReference type="OrthoDB" id="3939695at2759"/>
<protein>
    <submittedName>
        <fullName evidence="8">Putative alcohol dehydrogenase protein</fullName>
    </submittedName>
</protein>
<dbReference type="InterPro" id="IPR013154">
    <property type="entry name" value="ADH-like_N"/>
</dbReference>
<dbReference type="InterPro" id="IPR020843">
    <property type="entry name" value="ER"/>
</dbReference>
<proteinExistence type="inferred from homology"/>
<evidence type="ECO:0000313" key="9">
    <source>
        <dbReference type="Proteomes" id="UP000013521"/>
    </source>
</evidence>
<comment type="similarity">
    <text evidence="2 6">Belongs to the zinc-containing alcohol dehydrogenase family.</text>
</comment>
<organism evidence="8 9">
    <name type="scientific">Botryosphaeria parva (strain UCR-NP2)</name>
    <name type="common">Grapevine canker fungus</name>
    <name type="synonym">Neofusicoccum parvum</name>
    <dbReference type="NCBI Taxonomy" id="1287680"/>
    <lineage>
        <taxon>Eukaryota</taxon>
        <taxon>Fungi</taxon>
        <taxon>Dikarya</taxon>
        <taxon>Ascomycota</taxon>
        <taxon>Pezizomycotina</taxon>
        <taxon>Dothideomycetes</taxon>
        <taxon>Dothideomycetes incertae sedis</taxon>
        <taxon>Botryosphaeriales</taxon>
        <taxon>Botryosphaeriaceae</taxon>
        <taxon>Neofusicoccum</taxon>
    </lineage>
</organism>
<dbReference type="GO" id="GO:0008270">
    <property type="term" value="F:zinc ion binding"/>
    <property type="evidence" value="ECO:0007669"/>
    <property type="project" value="InterPro"/>
</dbReference>
<feature type="domain" description="Enoyl reductase (ER)" evidence="7">
    <location>
        <begin position="8"/>
        <end position="311"/>
    </location>
</feature>
<dbReference type="PANTHER" id="PTHR42940">
    <property type="entry name" value="ALCOHOL DEHYDROGENASE 1-RELATED"/>
    <property type="match status" value="1"/>
</dbReference>
<dbReference type="Pfam" id="PF00107">
    <property type="entry name" value="ADH_zinc_N"/>
    <property type="match status" value="1"/>
</dbReference>
<evidence type="ECO:0000256" key="4">
    <source>
        <dbReference type="ARBA" id="ARBA00022833"/>
    </source>
</evidence>
<evidence type="ECO:0000259" key="7">
    <source>
        <dbReference type="SMART" id="SM00829"/>
    </source>
</evidence>
<dbReference type="SMART" id="SM00829">
    <property type="entry name" value="PKS_ER"/>
    <property type="match status" value="1"/>
</dbReference>
<keyword evidence="3 6" id="KW-0479">Metal-binding</keyword>
<gene>
    <name evidence="8" type="ORF">UCRNP2_9389</name>
</gene>
<evidence type="ECO:0000256" key="2">
    <source>
        <dbReference type="ARBA" id="ARBA00008072"/>
    </source>
</evidence>
<dbReference type="Pfam" id="PF08240">
    <property type="entry name" value="ADH_N"/>
    <property type="match status" value="1"/>
</dbReference>
<dbReference type="PROSITE" id="PS00059">
    <property type="entry name" value="ADH_ZINC"/>
    <property type="match status" value="1"/>
</dbReference>
<dbReference type="SUPFAM" id="SSF51735">
    <property type="entry name" value="NAD(P)-binding Rossmann-fold domains"/>
    <property type="match status" value="1"/>
</dbReference>
<dbReference type="Proteomes" id="UP000013521">
    <property type="component" value="Unassembled WGS sequence"/>
</dbReference>
<dbReference type="KEGG" id="npa:UCRNP2_9389"/>
<dbReference type="InterPro" id="IPR036291">
    <property type="entry name" value="NAD(P)-bd_dom_sf"/>
</dbReference>
<keyword evidence="5" id="KW-0560">Oxidoreductase</keyword>
<dbReference type="GO" id="GO:0005737">
    <property type="term" value="C:cytoplasm"/>
    <property type="evidence" value="ECO:0007669"/>
    <property type="project" value="TreeGrafter"/>
</dbReference>
<reference evidence="9" key="1">
    <citation type="journal article" date="2013" name="Genome Announc.">
        <title>Draft genome sequence of Neofusicoccum parvum isolate UCR-NP2, a fungal vascular pathogen associated with grapevine cankers.</title>
        <authorList>
            <person name="Blanco-Ulate B."/>
            <person name="Rolshausen P."/>
            <person name="Cantu D."/>
        </authorList>
    </citation>
    <scope>NUCLEOTIDE SEQUENCE [LARGE SCALE GENOMIC DNA]</scope>
    <source>
        <strain evidence="9">UCR-NP2</strain>
    </source>
</reference>
<keyword evidence="4 6" id="KW-0862">Zinc</keyword>
<dbReference type="AlphaFoldDB" id="R1FXQ7"/>
<dbReference type="InterPro" id="IPR002328">
    <property type="entry name" value="ADH_Zn_CS"/>
</dbReference>
<comment type="cofactor">
    <cofactor evidence="1 6">
        <name>Zn(2+)</name>
        <dbReference type="ChEBI" id="CHEBI:29105"/>
    </cofactor>
</comment>
<dbReference type="CDD" id="cd08254">
    <property type="entry name" value="hydroxyacyl_CoA_DH"/>
    <property type="match status" value="1"/>
</dbReference>
<name>R1FXQ7_BOTPV</name>
<dbReference type="Gene3D" id="3.90.180.10">
    <property type="entry name" value="Medium-chain alcohol dehydrogenases, catalytic domain"/>
    <property type="match status" value="1"/>
</dbReference>
<dbReference type="PANTHER" id="PTHR42940:SF8">
    <property type="entry name" value="VACUOLAR PROTEIN SORTING-ASSOCIATED PROTEIN 11"/>
    <property type="match status" value="1"/>
</dbReference>
<evidence type="ECO:0000256" key="1">
    <source>
        <dbReference type="ARBA" id="ARBA00001947"/>
    </source>
</evidence>
<dbReference type="GO" id="GO:0004022">
    <property type="term" value="F:alcohol dehydrogenase (NAD+) activity"/>
    <property type="evidence" value="ECO:0007669"/>
    <property type="project" value="TreeGrafter"/>
</dbReference>
<dbReference type="SUPFAM" id="SSF50129">
    <property type="entry name" value="GroES-like"/>
    <property type="match status" value="1"/>
</dbReference>
<evidence type="ECO:0000256" key="3">
    <source>
        <dbReference type="ARBA" id="ARBA00022723"/>
    </source>
</evidence>
<dbReference type="InterPro" id="IPR013149">
    <property type="entry name" value="ADH-like_C"/>
</dbReference>
<dbReference type="HOGENOM" id="CLU_026673_11_2_1"/>
<dbReference type="EMBL" id="KB916781">
    <property type="protein sequence ID" value="EOD43915.1"/>
    <property type="molecule type" value="Genomic_DNA"/>
</dbReference>
<dbReference type="InterPro" id="IPR011032">
    <property type="entry name" value="GroES-like_sf"/>
</dbReference>
<evidence type="ECO:0000256" key="5">
    <source>
        <dbReference type="ARBA" id="ARBA00023002"/>
    </source>
</evidence>
<dbReference type="STRING" id="1287680.R1FXQ7"/>
<dbReference type="eggNOG" id="KOG0022">
    <property type="taxonomic scope" value="Eukaryota"/>
</dbReference>
<evidence type="ECO:0000256" key="6">
    <source>
        <dbReference type="RuleBase" id="RU361277"/>
    </source>
</evidence>
<evidence type="ECO:0000313" key="8">
    <source>
        <dbReference type="EMBL" id="EOD43915.1"/>
    </source>
</evidence>
<accession>R1FXQ7</accession>
<sequence length="318" mass="33203">MKAYRWDGPDSGLDLCDVPVPAPATGEVLIQVEACGLCHSDCHIVSGPGASWIRKRPLILGHEVAGTIVATGEGVEEVQNGDRVAVALIPPDKAIGLEIDGGFAQFATVPAAWLERIPDGVTFEQAAVATDSLATAYHAVTAEANIDASTAVAIIGLGGLGMTGVKIATLRGATVYAFDIDTNKFDAASRAGAKACFSSLAEAGDIVFDVVVDFVGMSQTITAALNAVKRFGRIVVVGLGDEKLTFPTFSLVRKNIQIVGSLGAQSEDLRAVLDLIAAGKLQPALEEIPFTQVNEGLRRLEQGKVLGRLFVKPPTNAQ</sequence>